<dbReference type="EMBL" id="JAQQDW010000031">
    <property type="protein sequence ID" value="MFM0105168.1"/>
    <property type="molecule type" value="Genomic_DNA"/>
</dbReference>
<comment type="caution">
    <text evidence="1">The sequence shown here is derived from an EMBL/GenBank/DDBJ whole genome shotgun (WGS) entry which is preliminary data.</text>
</comment>
<accession>A0ACC7NCC7</accession>
<keyword evidence="2" id="KW-1185">Reference proteome</keyword>
<reference evidence="1 2" key="1">
    <citation type="journal article" date="2024" name="Chem. Sci.">
        <title>Discovery of megapolipeptins by genome mining of a Burkholderiales bacteria collection.</title>
        <authorList>
            <person name="Paulo B.S."/>
            <person name="Recchia M.J.J."/>
            <person name="Lee S."/>
            <person name="Fergusson C.H."/>
            <person name="Romanowski S.B."/>
            <person name="Hernandez A."/>
            <person name="Krull N."/>
            <person name="Liu D.Y."/>
            <person name="Cavanagh H."/>
            <person name="Bos A."/>
            <person name="Gray C.A."/>
            <person name="Murphy B.T."/>
            <person name="Linington R.G."/>
            <person name="Eustaquio A.S."/>
        </authorList>
    </citation>
    <scope>NUCLEOTIDE SEQUENCE [LARGE SCALE GENOMIC DNA]</scope>
    <source>
        <strain evidence="1 2">RL18-126-BIB-B</strain>
    </source>
</reference>
<proteinExistence type="predicted"/>
<evidence type="ECO:0000313" key="2">
    <source>
        <dbReference type="Proteomes" id="UP001629235"/>
    </source>
</evidence>
<name>A0ACC7NCC7_9BURK</name>
<organism evidence="1 2">
    <name type="scientific">Paraburkholderia rhynchosiae</name>
    <dbReference type="NCBI Taxonomy" id="487049"/>
    <lineage>
        <taxon>Bacteria</taxon>
        <taxon>Pseudomonadati</taxon>
        <taxon>Pseudomonadota</taxon>
        <taxon>Betaproteobacteria</taxon>
        <taxon>Burkholderiales</taxon>
        <taxon>Burkholderiaceae</taxon>
        <taxon>Paraburkholderia</taxon>
    </lineage>
</organism>
<sequence>MKYFEHEKWHYEVLQAQITLRMLRYYATDQTALRHHFERDWNITGMESDGRLVQERPSESRHGEKFFASFASDVDTAIANLTRQSIVLIASIIEAAFADAFRVVFHHRHAVMKALDGFSATANLDDLFNAANVDAVRRLVIERAVSWAITGKFDSVVGRLNSTTGQSVNSKIFANFKDVLEQRNRIIHEHKKPELTVEQIDSMFEAGMAMLEELGRVLYKARIPVFDPMHLFSPPPPEVPDAPRDEFVS</sequence>
<protein>
    <submittedName>
        <fullName evidence="1">Uncharacterized protein</fullName>
    </submittedName>
</protein>
<evidence type="ECO:0000313" key="1">
    <source>
        <dbReference type="EMBL" id="MFM0105168.1"/>
    </source>
</evidence>
<dbReference type="Proteomes" id="UP001629235">
    <property type="component" value="Unassembled WGS sequence"/>
</dbReference>
<gene>
    <name evidence="1" type="ORF">PQR01_17165</name>
</gene>